<name>A0AAV9J952_9PEZI</name>
<feature type="compositionally biased region" description="Low complexity" evidence="1">
    <location>
        <begin position="471"/>
        <end position="498"/>
    </location>
</feature>
<feature type="compositionally biased region" description="Gly residues" evidence="1">
    <location>
        <begin position="431"/>
        <end position="444"/>
    </location>
</feature>
<sequence length="637" mass="66357">MGAGYSSGRYSPFDAFRECNPERCWCQGGHHQRSRYMYVERSSDGRERYHDPYEYMDRWAAGGGGLPGDWKSPGEWTTRDYDRLGAILSEYTSRVRGRQQMRGGGGGAWMGPIMPYMAGMTGGLGGGGGGGGGMPAAAMMMGMAGADNPFFKMPREQYRSHRRSGWEDEIMQRMQNMEKIAKESEERMTGMSNHLYGSDAERQEEMYKRRQIKLWQEIQQAQMQGMMGIGGAGAGGVGLGGAGMGGVGMGMPQGGMPMMPVQAMGMGASQGFAGGGGMGPMGIQGFGGMGQMGGGGPGAAMHGMGGFGMGDGAGMMDANQMMAAARSGMMGGMGGFGNGGGMGLGMGRRGGRRPRRNLSFGGDDEYDDDDEDFGGGGGGGGGGFGRRGRRRRRGGLDDGNIFGAGFGDGRPSPRGPAGGPRRPMRPDRGDGPLGGGAGGGGGAGMAHDRDYFADPPPMRSRYSPDIPPGRTTATPPVQPMPTTTMPTRAASPMRAAMPGSPPPGMHMRPPPAGFAPGREQQMPPPGAIPINPGGIYNGHDAAAAGPYRSWPPQYGYGYDDGGGGGLPPHAYSGPGPVSDVQAAAGPAERPPDLPGRRVRFQPPPGSFQPEARLARTREDEERRGEAEAGALPGPKDL</sequence>
<proteinExistence type="predicted"/>
<dbReference type="AlphaFoldDB" id="A0AAV9J952"/>
<keyword evidence="3" id="KW-1185">Reference proteome</keyword>
<gene>
    <name evidence="2" type="ORF">LTR36_008108</name>
</gene>
<feature type="compositionally biased region" description="Pro residues" evidence="1">
    <location>
        <begin position="499"/>
        <end position="513"/>
    </location>
</feature>
<organism evidence="2 3">
    <name type="scientific">Oleoguttula mirabilis</name>
    <dbReference type="NCBI Taxonomy" id="1507867"/>
    <lineage>
        <taxon>Eukaryota</taxon>
        <taxon>Fungi</taxon>
        <taxon>Dikarya</taxon>
        <taxon>Ascomycota</taxon>
        <taxon>Pezizomycotina</taxon>
        <taxon>Dothideomycetes</taxon>
        <taxon>Dothideomycetidae</taxon>
        <taxon>Mycosphaerellales</taxon>
        <taxon>Teratosphaeriaceae</taxon>
        <taxon>Oleoguttula</taxon>
    </lineage>
</organism>
<feature type="compositionally biased region" description="Gly residues" evidence="1">
    <location>
        <begin position="374"/>
        <end position="385"/>
    </location>
</feature>
<evidence type="ECO:0000256" key="1">
    <source>
        <dbReference type="SAM" id="MobiDB-lite"/>
    </source>
</evidence>
<feature type="compositionally biased region" description="Basic and acidic residues" evidence="1">
    <location>
        <begin position="612"/>
        <end position="626"/>
    </location>
</feature>
<protein>
    <submittedName>
        <fullName evidence="2">Uncharacterized protein</fullName>
    </submittedName>
</protein>
<reference evidence="2 3" key="1">
    <citation type="submission" date="2021-11" db="EMBL/GenBank/DDBJ databases">
        <title>Black yeast isolated from Biological Soil Crust.</title>
        <authorList>
            <person name="Kurbessoian T."/>
        </authorList>
    </citation>
    <scope>NUCLEOTIDE SEQUENCE [LARGE SCALE GENOMIC DNA]</scope>
    <source>
        <strain evidence="2 3">CCFEE 5522</strain>
    </source>
</reference>
<dbReference type="EMBL" id="JAVFHQ010000054">
    <property type="protein sequence ID" value="KAK4541350.1"/>
    <property type="molecule type" value="Genomic_DNA"/>
</dbReference>
<evidence type="ECO:0000313" key="3">
    <source>
        <dbReference type="Proteomes" id="UP001324427"/>
    </source>
</evidence>
<dbReference type="Proteomes" id="UP001324427">
    <property type="component" value="Unassembled WGS sequence"/>
</dbReference>
<comment type="caution">
    <text evidence="2">The sequence shown here is derived from an EMBL/GenBank/DDBJ whole genome shotgun (WGS) entry which is preliminary data.</text>
</comment>
<feature type="compositionally biased region" description="Acidic residues" evidence="1">
    <location>
        <begin position="362"/>
        <end position="373"/>
    </location>
</feature>
<feature type="region of interest" description="Disordered" evidence="1">
    <location>
        <begin position="345"/>
        <end position="637"/>
    </location>
</feature>
<evidence type="ECO:0000313" key="2">
    <source>
        <dbReference type="EMBL" id="KAK4541350.1"/>
    </source>
</evidence>
<accession>A0AAV9J952</accession>